<dbReference type="InterPro" id="IPR006367">
    <property type="entry name" value="Sirohaem_synthase_N"/>
</dbReference>
<evidence type="ECO:0000313" key="10">
    <source>
        <dbReference type="Proteomes" id="UP000182444"/>
    </source>
</evidence>
<feature type="domain" description="Siroheme synthase central" evidence="8">
    <location>
        <begin position="170"/>
        <end position="196"/>
    </location>
</feature>
<keyword evidence="4" id="KW-0520">NAD</keyword>
<dbReference type="InterPro" id="IPR028161">
    <property type="entry name" value="Met8-like"/>
</dbReference>
<dbReference type="eggNOG" id="ENOG502RYIW">
    <property type="taxonomic scope" value="Eukaryota"/>
</dbReference>
<evidence type="ECO:0000256" key="4">
    <source>
        <dbReference type="ARBA" id="ARBA00023027"/>
    </source>
</evidence>
<dbReference type="Pfam" id="PF13241">
    <property type="entry name" value="NAD_binding_7"/>
    <property type="match status" value="1"/>
</dbReference>
<comment type="catalytic activity">
    <reaction evidence="6">
        <text>precorrin-2 + NAD(+) = sirohydrochlorin + NADH + 2 H(+)</text>
        <dbReference type="Rhea" id="RHEA:15613"/>
        <dbReference type="ChEBI" id="CHEBI:15378"/>
        <dbReference type="ChEBI" id="CHEBI:57540"/>
        <dbReference type="ChEBI" id="CHEBI:57945"/>
        <dbReference type="ChEBI" id="CHEBI:58351"/>
        <dbReference type="ChEBI" id="CHEBI:58827"/>
        <dbReference type="EC" id="1.3.1.76"/>
    </reaction>
</comment>
<dbReference type="SUPFAM" id="SSF75615">
    <property type="entry name" value="Siroheme synthase middle domains-like"/>
    <property type="match status" value="1"/>
</dbReference>
<dbReference type="GeneID" id="2912753"/>
<evidence type="ECO:0000256" key="2">
    <source>
        <dbReference type="ARBA" id="ARBA00012400"/>
    </source>
</evidence>
<sequence>MQIHYLHMTVEIRSSSDIYTTHYSGYLCTPTHTNKMAETQKFEKVQPGGSLIVAWQARGKRCLVVGGGEVASGRVLALLNADAEVVVVSPAITNAELENRRELKEFIWIKAPYNDDHLTAEDNYNLVLSCLDDPEVSDQVWRRAVSLKIPVNVADVPAKCDFYFGSIYRDGPLQIMISTNGKAPGLARKIRKEITNIFEDKEAEEGEGESDSMITKAIDNVGKIRQAVRNVVKCDIKARMAFVSGICEKWSFKQISLLNDDSIADLIAHFPDIPEYEDLDSQTAEVPIHTLKLA</sequence>
<dbReference type="AlphaFoldDB" id="A0A1D8NI15"/>
<dbReference type="GO" id="GO:0004325">
    <property type="term" value="F:ferrochelatase activity"/>
    <property type="evidence" value="ECO:0007669"/>
    <property type="project" value="InterPro"/>
</dbReference>
<dbReference type="InterPro" id="IPR028281">
    <property type="entry name" value="Sirohaem_synthase_central"/>
</dbReference>
<dbReference type="Gene3D" id="3.30.160.110">
    <property type="entry name" value="Siroheme synthase, domain 2"/>
    <property type="match status" value="1"/>
</dbReference>
<dbReference type="EMBL" id="CP017557">
    <property type="protein sequence ID" value="AOW05275.1"/>
    <property type="molecule type" value="Genomic_DNA"/>
</dbReference>
<keyword evidence="5" id="KW-0627">Porphyrin biosynthesis</keyword>
<dbReference type="KEGG" id="yli:2912753"/>
<dbReference type="PANTHER" id="PTHR35330">
    <property type="entry name" value="SIROHEME BIOSYNTHESIS PROTEIN MET8"/>
    <property type="match status" value="1"/>
</dbReference>
<dbReference type="NCBIfam" id="TIGR01470">
    <property type="entry name" value="cysG_Nterm"/>
    <property type="match status" value="1"/>
</dbReference>
<dbReference type="Pfam" id="PF14824">
    <property type="entry name" value="Sirohm_synth_M"/>
    <property type="match status" value="1"/>
</dbReference>
<dbReference type="VEuPathDB" id="FungiDB:YALI1_E14153g"/>
<dbReference type="Gene3D" id="3.40.50.720">
    <property type="entry name" value="NAD(P)-binding Rossmann-like Domain"/>
    <property type="match status" value="1"/>
</dbReference>
<dbReference type="Pfam" id="PF14823">
    <property type="entry name" value="Sirohm_synth_C"/>
    <property type="match status" value="1"/>
</dbReference>
<dbReference type="UniPathway" id="UPA00262">
    <property type="reaction ID" value="UER00222"/>
</dbReference>
<name>A0A1D8NI15_YARLL</name>
<accession>A0A1D8NI15</accession>
<proteinExistence type="predicted"/>
<organism evidence="9 10">
    <name type="scientific">Yarrowia lipolytica</name>
    <name type="common">Candida lipolytica</name>
    <dbReference type="NCBI Taxonomy" id="4952"/>
    <lineage>
        <taxon>Eukaryota</taxon>
        <taxon>Fungi</taxon>
        <taxon>Dikarya</taxon>
        <taxon>Ascomycota</taxon>
        <taxon>Saccharomycotina</taxon>
        <taxon>Dipodascomycetes</taxon>
        <taxon>Dipodascales</taxon>
        <taxon>Dipodascales incertae sedis</taxon>
        <taxon>Yarrowia</taxon>
    </lineage>
</organism>
<dbReference type="VEuPathDB" id="FungiDB:YALI0_E11385g"/>
<evidence type="ECO:0000259" key="8">
    <source>
        <dbReference type="Pfam" id="PF14824"/>
    </source>
</evidence>
<dbReference type="EC" id="1.3.1.76" evidence="2"/>
<protein>
    <recommendedName>
        <fullName evidence="2">precorrin-2 dehydrogenase</fullName>
        <ecNumber evidence="2">1.3.1.76</ecNumber>
    </recommendedName>
</protein>
<keyword evidence="3" id="KW-0560">Oxidoreductase</keyword>
<evidence type="ECO:0000256" key="5">
    <source>
        <dbReference type="ARBA" id="ARBA00023244"/>
    </source>
</evidence>
<dbReference type="SUPFAM" id="SSF51735">
    <property type="entry name" value="NAD(P)-binding Rossmann-fold domains"/>
    <property type="match status" value="1"/>
</dbReference>
<dbReference type="Proteomes" id="UP000182444">
    <property type="component" value="Chromosome 1E"/>
</dbReference>
<gene>
    <name evidence="9" type="ORF">YALI1_E14153g</name>
</gene>
<evidence type="ECO:0000256" key="1">
    <source>
        <dbReference type="ARBA" id="ARBA00005010"/>
    </source>
</evidence>
<evidence type="ECO:0000259" key="7">
    <source>
        <dbReference type="Pfam" id="PF14823"/>
    </source>
</evidence>
<dbReference type="GO" id="GO:0019354">
    <property type="term" value="P:siroheme biosynthetic process"/>
    <property type="evidence" value="ECO:0007669"/>
    <property type="project" value="UniProtKB-UniPathway"/>
</dbReference>
<reference evidence="9 10" key="1">
    <citation type="journal article" date="2016" name="PLoS ONE">
        <title>Sequence Assembly of Yarrowia lipolytica Strain W29/CLIB89 Shows Transposable Element Diversity.</title>
        <authorList>
            <person name="Magnan C."/>
            <person name="Yu J."/>
            <person name="Chang I."/>
            <person name="Jahn E."/>
            <person name="Kanomata Y."/>
            <person name="Wu J."/>
            <person name="Zeller M."/>
            <person name="Oakes M."/>
            <person name="Baldi P."/>
            <person name="Sandmeyer S."/>
        </authorList>
    </citation>
    <scope>NUCLEOTIDE SEQUENCE [LARGE SCALE GENOMIC DNA]</scope>
    <source>
        <strain evidence="10">CLIB89(W29)</strain>
    </source>
</reference>
<dbReference type="GO" id="GO:0043115">
    <property type="term" value="F:precorrin-2 dehydrogenase activity"/>
    <property type="evidence" value="ECO:0007669"/>
    <property type="project" value="UniProtKB-EC"/>
</dbReference>
<evidence type="ECO:0000256" key="3">
    <source>
        <dbReference type="ARBA" id="ARBA00023002"/>
    </source>
</evidence>
<dbReference type="PANTHER" id="PTHR35330:SF1">
    <property type="entry name" value="SIROHEME BIOSYNTHESIS PROTEIN MET8"/>
    <property type="match status" value="1"/>
</dbReference>
<dbReference type="InterPro" id="IPR036291">
    <property type="entry name" value="NAD(P)-bd_dom_sf"/>
</dbReference>
<feature type="domain" description="Siroheme biosynthesis protein Met8 C-terminal" evidence="7">
    <location>
        <begin position="214"/>
        <end position="271"/>
    </location>
</feature>
<dbReference type="RefSeq" id="XP_503817.2">
    <property type="nucleotide sequence ID" value="XM_503817.3"/>
</dbReference>
<dbReference type="InterPro" id="IPR028162">
    <property type="entry name" value="Met8_C"/>
</dbReference>
<evidence type="ECO:0000256" key="6">
    <source>
        <dbReference type="ARBA" id="ARBA00047561"/>
    </source>
</evidence>
<evidence type="ECO:0000313" key="9">
    <source>
        <dbReference type="EMBL" id="AOW05275.1"/>
    </source>
</evidence>
<comment type="pathway">
    <text evidence="1">Porphyrin-containing compound metabolism; siroheme biosynthesis; sirohydrochlorin from precorrin-2: step 1/1.</text>
</comment>